<protein>
    <recommendedName>
        <fullName evidence="6">Major facilitator superfamily (MFS) profile domain-containing protein</fullName>
    </recommendedName>
</protein>
<comment type="caution">
    <text evidence="7">The sequence shown here is derived from an EMBL/GenBank/DDBJ whole genome shotgun (WGS) entry which is preliminary data.</text>
</comment>
<dbReference type="STRING" id="5539.A0A3E2H4A8"/>
<keyword evidence="4 5" id="KW-0472">Membrane</keyword>
<evidence type="ECO:0000256" key="4">
    <source>
        <dbReference type="ARBA" id="ARBA00023136"/>
    </source>
</evidence>
<feature type="transmembrane region" description="Helical" evidence="5">
    <location>
        <begin position="540"/>
        <end position="562"/>
    </location>
</feature>
<dbReference type="CDD" id="cd17323">
    <property type="entry name" value="MFS_Tpo1_MDR_like"/>
    <property type="match status" value="1"/>
</dbReference>
<feature type="transmembrane region" description="Helical" evidence="5">
    <location>
        <begin position="681"/>
        <end position="701"/>
    </location>
</feature>
<reference evidence="7 8" key="1">
    <citation type="submission" date="2018-05" db="EMBL/GenBank/DDBJ databases">
        <title>Draft genome sequence of Scytalidium lignicola DSM 105466, a ubiquitous saprotrophic fungus.</title>
        <authorList>
            <person name="Buettner E."/>
            <person name="Gebauer A.M."/>
            <person name="Hofrichter M."/>
            <person name="Liers C."/>
            <person name="Kellner H."/>
        </authorList>
    </citation>
    <scope>NUCLEOTIDE SEQUENCE [LARGE SCALE GENOMIC DNA]</scope>
    <source>
        <strain evidence="7 8">DSM 105466</strain>
    </source>
</reference>
<evidence type="ECO:0000313" key="8">
    <source>
        <dbReference type="Proteomes" id="UP000258309"/>
    </source>
</evidence>
<feature type="non-terminal residue" evidence="7">
    <location>
        <position position="750"/>
    </location>
</feature>
<feature type="transmembrane region" description="Helical" evidence="5">
    <location>
        <begin position="399"/>
        <end position="421"/>
    </location>
</feature>
<evidence type="ECO:0000256" key="1">
    <source>
        <dbReference type="ARBA" id="ARBA00004141"/>
    </source>
</evidence>
<feature type="transmembrane region" description="Helical" evidence="5">
    <location>
        <begin position="433"/>
        <end position="456"/>
    </location>
</feature>
<evidence type="ECO:0000259" key="6">
    <source>
        <dbReference type="PROSITE" id="PS50850"/>
    </source>
</evidence>
<dbReference type="EMBL" id="NCSJ02000175">
    <property type="protein sequence ID" value="RFU28117.1"/>
    <property type="molecule type" value="Genomic_DNA"/>
</dbReference>
<keyword evidence="3 5" id="KW-1133">Transmembrane helix</keyword>
<name>A0A3E2H4A8_SCYLI</name>
<feature type="transmembrane region" description="Helical" evidence="5">
    <location>
        <begin position="574"/>
        <end position="596"/>
    </location>
</feature>
<dbReference type="InterPro" id="IPR020846">
    <property type="entry name" value="MFS_dom"/>
</dbReference>
<evidence type="ECO:0000313" key="7">
    <source>
        <dbReference type="EMBL" id="RFU28117.1"/>
    </source>
</evidence>
<accession>A0A3E2H4A8</accession>
<evidence type="ECO:0000256" key="5">
    <source>
        <dbReference type="SAM" id="Phobius"/>
    </source>
</evidence>
<dbReference type="PANTHER" id="PTHR23502:SF181">
    <property type="entry name" value="MAJOR FACILITATOR SUPERFAMILY (MFS) PROFILE DOMAIN-CONTAINING PROTEIN"/>
    <property type="match status" value="1"/>
</dbReference>
<feature type="transmembrane region" description="Helical" evidence="5">
    <location>
        <begin position="617"/>
        <end position="638"/>
    </location>
</feature>
<dbReference type="InterPro" id="IPR011701">
    <property type="entry name" value="MFS"/>
</dbReference>
<dbReference type="Proteomes" id="UP000258309">
    <property type="component" value="Unassembled WGS sequence"/>
</dbReference>
<organism evidence="7 8">
    <name type="scientific">Scytalidium lignicola</name>
    <name type="common">Hyphomycete</name>
    <dbReference type="NCBI Taxonomy" id="5539"/>
    <lineage>
        <taxon>Eukaryota</taxon>
        <taxon>Fungi</taxon>
        <taxon>Dikarya</taxon>
        <taxon>Ascomycota</taxon>
        <taxon>Pezizomycotina</taxon>
        <taxon>Leotiomycetes</taxon>
        <taxon>Leotiomycetes incertae sedis</taxon>
        <taxon>Scytalidium</taxon>
    </lineage>
</organism>
<dbReference type="PANTHER" id="PTHR23502">
    <property type="entry name" value="MAJOR FACILITATOR SUPERFAMILY"/>
    <property type="match status" value="1"/>
</dbReference>
<feature type="transmembrane region" description="Helical" evidence="5">
    <location>
        <begin position="644"/>
        <end position="669"/>
    </location>
</feature>
<evidence type="ECO:0000256" key="2">
    <source>
        <dbReference type="ARBA" id="ARBA00022692"/>
    </source>
</evidence>
<dbReference type="OrthoDB" id="2585655at2759"/>
<keyword evidence="2 5" id="KW-0812">Transmembrane</keyword>
<dbReference type="AlphaFoldDB" id="A0A3E2H4A8"/>
<feature type="non-terminal residue" evidence="7">
    <location>
        <position position="1"/>
    </location>
</feature>
<evidence type="ECO:0000256" key="3">
    <source>
        <dbReference type="ARBA" id="ARBA00022989"/>
    </source>
</evidence>
<feature type="domain" description="Major facilitator superfamily (MFS) profile" evidence="6">
    <location>
        <begin position="308"/>
        <end position="735"/>
    </location>
</feature>
<dbReference type="Gene3D" id="1.20.1250.20">
    <property type="entry name" value="MFS general substrate transporter like domains"/>
    <property type="match status" value="1"/>
</dbReference>
<dbReference type="OMA" id="WIPRREN"/>
<feature type="transmembrane region" description="Helical" evidence="5">
    <location>
        <begin position="374"/>
        <end position="393"/>
    </location>
</feature>
<keyword evidence="8" id="KW-1185">Reference proteome</keyword>
<proteinExistence type="predicted"/>
<feature type="transmembrane region" description="Helical" evidence="5">
    <location>
        <begin position="713"/>
        <end position="732"/>
    </location>
</feature>
<dbReference type="SUPFAM" id="SSF103473">
    <property type="entry name" value="MFS general substrate transporter"/>
    <property type="match status" value="1"/>
</dbReference>
<dbReference type="GO" id="GO:0022857">
    <property type="term" value="F:transmembrane transporter activity"/>
    <property type="evidence" value="ECO:0007669"/>
    <property type="project" value="InterPro"/>
</dbReference>
<dbReference type="Pfam" id="PF07690">
    <property type="entry name" value="MFS_1"/>
    <property type="match status" value="1"/>
</dbReference>
<feature type="transmembrane region" description="Helical" evidence="5">
    <location>
        <begin position="344"/>
        <end position="362"/>
    </location>
</feature>
<dbReference type="PROSITE" id="PS50850">
    <property type="entry name" value="MFS"/>
    <property type="match status" value="1"/>
</dbReference>
<feature type="transmembrane region" description="Helical" evidence="5">
    <location>
        <begin position="462"/>
        <end position="482"/>
    </location>
</feature>
<gene>
    <name evidence="7" type="ORF">B7463_g8225</name>
</gene>
<comment type="subcellular location">
    <subcellularLocation>
        <location evidence="1">Membrane</location>
        <topology evidence="1">Multi-pass membrane protein</topology>
    </subcellularLocation>
</comment>
<dbReference type="InterPro" id="IPR036259">
    <property type="entry name" value="MFS_trans_sf"/>
</dbReference>
<dbReference type="GO" id="GO:0005886">
    <property type="term" value="C:plasma membrane"/>
    <property type="evidence" value="ECO:0007669"/>
    <property type="project" value="TreeGrafter"/>
</dbReference>
<sequence length="750" mass="84102">MAPYDEASIVSLMTEIYTLLQKLCYIEPSDINYPIPGGHPLNKSLCASPNLSPAVISLIQKLPCPMDEETAINFDFLLESRTIIYTDDKDLQESRDPENAGTFEDLRFDYLLPSDVALTIGRLHGVSLVLDTDTNTIRTIKAQDVSPTDLSETVIERPDDPEHYRNYPAKPAEEVLRYYISKFKTLEWIPRRENKFLEAGDGYNNSKYEDVKRILVGDYGWPDIFRDEEWARDYEKCTTMSVESKADPVEHNEIVSKDVSEGSLEAQVPAGEEKGSDKLDQHGYALVPQPTHFKDDPLNWSPGLKWLVLLQVSFLAMLGPFNSAVVNPALIDLSLKFHITVQEASYQTTAVIVVVGVSPLVWVPLANIYGRRPIYLISTLIGIIATFGTGLANTWSTLIVARVFSGIGVGAAMALGAATVNDMFFLHEKGLKMGIWTVFLTNGAHVAPVIGGYLAQSAGYRWCYYLPAIVNATSFVIMIFALPETLFSRSPEILARHQERTYMQMLFSFRRNMLHDRKLHARDFVRPFEMLKYPSVSITCLYYIFTFAYSSILPAVTIAALFTKIYHFKTGEIGLMLGLPLWIGSAVGEFFSGPFSDWVMLRYAKRHGGVRKPEARLPASFASIILCPAGIIIYGVTLQHHTHWIGPVMGLVIASFGLQLVTTVNYTYCSGDCYKPQSGEIGSLYNFARQVFAFPLGFYALPLANKVGIQDAWIILAMLIVASFIPTILLMFKGEEWRKRMGQPQFHKDL</sequence>